<sequence>MIFLEPREWYTWLSLEEWWYNTTYHTLLKISPFQALYGYPPP</sequence>
<reference evidence="1" key="2">
    <citation type="journal article" date="2015" name="Data Brief">
        <title>Shoot transcriptome of the giant reed, Arundo donax.</title>
        <authorList>
            <person name="Barrero R.A."/>
            <person name="Guerrero F.D."/>
            <person name="Moolhuijzen P."/>
            <person name="Goolsby J.A."/>
            <person name="Tidwell J."/>
            <person name="Bellgard S.E."/>
            <person name="Bellgard M.I."/>
        </authorList>
    </citation>
    <scope>NUCLEOTIDE SEQUENCE</scope>
    <source>
        <tissue evidence="1">Shoot tissue taken approximately 20 cm above the soil surface</tissue>
    </source>
</reference>
<reference evidence="1" key="1">
    <citation type="submission" date="2014-09" db="EMBL/GenBank/DDBJ databases">
        <authorList>
            <person name="Magalhaes I.L.F."/>
            <person name="Oliveira U."/>
            <person name="Santos F.R."/>
            <person name="Vidigal T.H.D.A."/>
            <person name="Brescovit A.D."/>
            <person name="Santos A.J."/>
        </authorList>
    </citation>
    <scope>NUCLEOTIDE SEQUENCE</scope>
    <source>
        <tissue evidence="1">Shoot tissue taken approximately 20 cm above the soil surface</tissue>
    </source>
</reference>
<dbReference type="EMBL" id="GBRH01225707">
    <property type="protein sequence ID" value="JAD72188.1"/>
    <property type="molecule type" value="Transcribed_RNA"/>
</dbReference>
<accession>A0A0A9CCM0</accession>
<name>A0A0A9CCM0_ARUDO</name>
<dbReference type="GO" id="GO:0003676">
    <property type="term" value="F:nucleic acid binding"/>
    <property type="evidence" value="ECO:0007669"/>
    <property type="project" value="InterPro"/>
</dbReference>
<organism evidence="1">
    <name type="scientific">Arundo donax</name>
    <name type="common">Giant reed</name>
    <name type="synonym">Donax arundinaceus</name>
    <dbReference type="NCBI Taxonomy" id="35708"/>
    <lineage>
        <taxon>Eukaryota</taxon>
        <taxon>Viridiplantae</taxon>
        <taxon>Streptophyta</taxon>
        <taxon>Embryophyta</taxon>
        <taxon>Tracheophyta</taxon>
        <taxon>Spermatophyta</taxon>
        <taxon>Magnoliopsida</taxon>
        <taxon>Liliopsida</taxon>
        <taxon>Poales</taxon>
        <taxon>Poaceae</taxon>
        <taxon>PACMAD clade</taxon>
        <taxon>Arundinoideae</taxon>
        <taxon>Arundineae</taxon>
        <taxon>Arundo</taxon>
    </lineage>
</organism>
<evidence type="ECO:0000313" key="1">
    <source>
        <dbReference type="EMBL" id="JAD72188.1"/>
    </source>
</evidence>
<dbReference type="Gene3D" id="3.30.420.10">
    <property type="entry name" value="Ribonuclease H-like superfamily/Ribonuclease H"/>
    <property type="match status" value="1"/>
</dbReference>
<proteinExistence type="predicted"/>
<dbReference type="SUPFAM" id="SSF53098">
    <property type="entry name" value="Ribonuclease H-like"/>
    <property type="match status" value="1"/>
</dbReference>
<dbReference type="AlphaFoldDB" id="A0A0A9CCM0"/>
<dbReference type="InterPro" id="IPR036397">
    <property type="entry name" value="RNaseH_sf"/>
</dbReference>
<protein>
    <submittedName>
        <fullName evidence="1">Uncharacterized protein</fullName>
    </submittedName>
</protein>
<dbReference type="InterPro" id="IPR012337">
    <property type="entry name" value="RNaseH-like_sf"/>
</dbReference>